<keyword evidence="4" id="KW-1185">Reference proteome</keyword>
<dbReference type="Pfam" id="PF01590">
    <property type="entry name" value="GAF"/>
    <property type="match status" value="1"/>
</dbReference>
<dbReference type="KEGG" id="avp:AVENP_2227"/>
<keyword evidence="1" id="KW-0175">Coiled coil</keyword>
<accession>A0AAE7BBY2</accession>
<feature type="coiled-coil region" evidence="1">
    <location>
        <begin position="177"/>
        <end position="211"/>
    </location>
</feature>
<feature type="domain" description="GAF" evidence="2">
    <location>
        <begin position="19"/>
        <end position="187"/>
    </location>
</feature>
<dbReference type="SMART" id="SM00065">
    <property type="entry name" value="GAF"/>
    <property type="match status" value="1"/>
</dbReference>
<dbReference type="Gene3D" id="3.30.450.40">
    <property type="match status" value="1"/>
</dbReference>
<dbReference type="GO" id="GO:0000155">
    <property type="term" value="F:phosphorelay sensor kinase activity"/>
    <property type="evidence" value="ECO:0007669"/>
    <property type="project" value="InterPro"/>
</dbReference>
<dbReference type="EMBL" id="CP053840">
    <property type="protein sequence ID" value="QKF67755.1"/>
    <property type="molecule type" value="Genomic_DNA"/>
</dbReference>
<dbReference type="SUPFAM" id="SSF47384">
    <property type="entry name" value="Homodimeric domain of signal transducing histidine kinase"/>
    <property type="match status" value="1"/>
</dbReference>
<keyword evidence="3" id="KW-0418">Kinase</keyword>
<dbReference type="InterPro" id="IPR029016">
    <property type="entry name" value="GAF-like_dom_sf"/>
</dbReference>
<dbReference type="RefSeq" id="WP_128359342.1">
    <property type="nucleotide sequence ID" value="NZ_CP053840.1"/>
</dbReference>
<dbReference type="InterPro" id="IPR003018">
    <property type="entry name" value="GAF"/>
</dbReference>
<evidence type="ECO:0000313" key="4">
    <source>
        <dbReference type="Proteomes" id="UP000503482"/>
    </source>
</evidence>
<dbReference type="Gene3D" id="1.10.287.130">
    <property type="match status" value="1"/>
</dbReference>
<dbReference type="Proteomes" id="UP000503482">
    <property type="component" value="Chromosome"/>
</dbReference>
<protein>
    <submittedName>
        <fullName evidence="3">GAF sensor-containing signal transduction histidine kinase</fullName>
    </submittedName>
</protein>
<gene>
    <name evidence="3" type="ORF">AVENP_2227</name>
</gene>
<dbReference type="InterPro" id="IPR036097">
    <property type="entry name" value="HisK_dim/P_sf"/>
</dbReference>
<dbReference type="AlphaFoldDB" id="A0AAE7BBY2"/>
<evidence type="ECO:0000256" key="1">
    <source>
        <dbReference type="SAM" id="Coils"/>
    </source>
</evidence>
<dbReference type="SUPFAM" id="SSF55781">
    <property type="entry name" value="GAF domain-like"/>
    <property type="match status" value="1"/>
</dbReference>
<evidence type="ECO:0000313" key="3">
    <source>
        <dbReference type="EMBL" id="QKF67755.1"/>
    </source>
</evidence>
<evidence type="ECO:0000259" key="2">
    <source>
        <dbReference type="SMART" id="SM00065"/>
    </source>
</evidence>
<organism evidence="3 4">
    <name type="scientific">Arcobacter venerupis</name>
    <dbReference type="NCBI Taxonomy" id="1054033"/>
    <lineage>
        <taxon>Bacteria</taxon>
        <taxon>Pseudomonadati</taxon>
        <taxon>Campylobacterota</taxon>
        <taxon>Epsilonproteobacteria</taxon>
        <taxon>Campylobacterales</taxon>
        <taxon>Arcobacteraceae</taxon>
        <taxon>Arcobacter</taxon>
    </lineage>
</organism>
<sequence>MKDLEIRQIYDINLLKISDLDVLLHEILKYTRELLNAEAGTIYIKEDEYLKFHIFQNDILSYEDVYKYFYLLKDYKLPLFIENKYLAVDSYLTKKIIIINDIYNSSEYEFSGTKEFDEKFNYKTRSIITIPLIHPIKNEILGVIQLLNKKNDDKFVPFDEKDKDYLSMFSSFISLSISKAQTDIIKLQLLNEQLEKVNIELEKKVEKEILNNQEKSTTIFNQSKISSMAELMGDIAQEWKEPLNIISTLASGLKINIEYDNINKNESVSKLSKIVNITQNLSMNIDNFKDFYKVESVADNFNISETIAKCLELADASLKKNSINLVLNLDYSINIYGLKNEFSQAILNIINNLINGLIEKISIEDKRYIFIDLNCIDKKIYLKLKSNDGKRNIEKDNENMYMTRMIIKKYKKGNIELKNINFLYEDINYNGNEYLITLA</sequence>
<reference evidence="3 4" key="1">
    <citation type="submission" date="2020-05" db="EMBL/GenBank/DDBJ databases">
        <title>Complete genome sequencing of Campylobacter and Arcobacter type strains.</title>
        <authorList>
            <person name="Miller W.G."/>
            <person name="Yee E."/>
        </authorList>
    </citation>
    <scope>NUCLEOTIDE SEQUENCE [LARGE SCALE GENOMIC DNA]</scope>
    <source>
        <strain evidence="3 4">LMG 26156</strain>
    </source>
</reference>
<name>A0AAE7BBY2_9BACT</name>
<proteinExistence type="predicted"/>
<keyword evidence="3" id="KW-0808">Transferase</keyword>